<keyword evidence="2" id="KW-1185">Reference proteome</keyword>
<reference evidence="1" key="1">
    <citation type="submission" date="2022-04" db="EMBL/GenBank/DDBJ databases">
        <title>Genome of the entomopathogenic fungus Entomophthora muscae.</title>
        <authorList>
            <person name="Elya C."/>
            <person name="Lovett B.R."/>
            <person name="Lee E."/>
            <person name="Macias A.M."/>
            <person name="Hajek A.E."/>
            <person name="De Bivort B.L."/>
            <person name="Kasson M.T."/>
            <person name="De Fine Licht H.H."/>
            <person name="Stajich J.E."/>
        </authorList>
    </citation>
    <scope>NUCLEOTIDE SEQUENCE</scope>
    <source>
        <strain evidence="1">Berkeley</strain>
    </source>
</reference>
<evidence type="ECO:0000313" key="1">
    <source>
        <dbReference type="EMBL" id="KAJ9087328.1"/>
    </source>
</evidence>
<accession>A0ACC2UKI6</accession>
<dbReference type="Proteomes" id="UP001165960">
    <property type="component" value="Unassembled WGS sequence"/>
</dbReference>
<comment type="caution">
    <text evidence="1">The sequence shown here is derived from an EMBL/GenBank/DDBJ whole genome shotgun (WGS) entry which is preliminary data.</text>
</comment>
<proteinExistence type="predicted"/>
<dbReference type="EMBL" id="QTSX02000286">
    <property type="protein sequence ID" value="KAJ9087328.1"/>
    <property type="molecule type" value="Genomic_DNA"/>
</dbReference>
<gene>
    <name evidence="1" type="ORF">DSO57_1034427</name>
</gene>
<organism evidence="1 2">
    <name type="scientific">Entomophthora muscae</name>
    <dbReference type="NCBI Taxonomy" id="34485"/>
    <lineage>
        <taxon>Eukaryota</taxon>
        <taxon>Fungi</taxon>
        <taxon>Fungi incertae sedis</taxon>
        <taxon>Zoopagomycota</taxon>
        <taxon>Entomophthoromycotina</taxon>
        <taxon>Entomophthoromycetes</taxon>
        <taxon>Entomophthorales</taxon>
        <taxon>Entomophthoraceae</taxon>
        <taxon>Entomophthora</taxon>
    </lineage>
</organism>
<sequence>MLHDLEALSAPALMIFAPEQTMHFDAPWFPHMQFWNPPSQSCPQLTPHLQQCNELEPALHGDSAQAKTNNKSTCDPAAYTATIIDSMPFSQNPVSPSSKPSPTQSCPPATNVVDTPQNTDMVLPLLIARYMTAQQLPHYAKGDFKLWL</sequence>
<protein>
    <submittedName>
        <fullName evidence="1">Uncharacterized protein</fullName>
    </submittedName>
</protein>
<evidence type="ECO:0000313" key="2">
    <source>
        <dbReference type="Proteomes" id="UP001165960"/>
    </source>
</evidence>
<name>A0ACC2UKI6_9FUNG</name>